<feature type="transmembrane region" description="Helical" evidence="7">
    <location>
        <begin position="109"/>
        <end position="130"/>
    </location>
</feature>
<evidence type="ECO:0000256" key="7">
    <source>
        <dbReference type="SAM" id="Phobius"/>
    </source>
</evidence>
<evidence type="ECO:0000256" key="4">
    <source>
        <dbReference type="ARBA" id="ARBA00022777"/>
    </source>
</evidence>
<sequence>MFTLSAVFFLVFDTFQLIAGQHNASILGVIFSLVLLGLFVAAGWFQVCEYVFLASYFGFNLLNLIDGFEMVSFALSILMVFWLMRSWIVPAVLVLVLDGGIATAVSITPGLQAFSSVLTAVLVLAIGLTLRWQNGRRVLAEQERETIRRSAEENRRELARQLHDTTAKDLAHVAVLAQDVATRHPELSSELMCLVAAATDASRRIRPMILSIDTAASEVLLSQVVKQVKLMLKTRSITLDTVTPEDLDNTVTRQQRLTGALAIRECGSNILKYAPADSAANLVIDTDAESGVLTISLSNEIADAPVAPGMSSGYGLANLGSRIRSEGGSMEASNLGSQWLIYITLPAHNHTDNQTGNRAGSQTNEHAAKEQAND</sequence>
<evidence type="ECO:0000256" key="5">
    <source>
        <dbReference type="ARBA" id="ARBA00023012"/>
    </source>
</evidence>
<evidence type="ECO:0000313" key="9">
    <source>
        <dbReference type="Proteomes" id="UP001230145"/>
    </source>
</evidence>
<comment type="catalytic activity">
    <reaction evidence="1">
        <text>ATP + protein L-histidine = ADP + protein N-phospho-L-histidine.</text>
        <dbReference type="EC" id="2.7.13.3"/>
    </reaction>
</comment>
<feature type="region of interest" description="Disordered" evidence="6">
    <location>
        <begin position="351"/>
        <end position="374"/>
    </location>
</feature>
<evidence type="ECO:0000256" key="3">
    <source>
        <dbReference type="ARBA" id="ARBA00022679"/>
    </source>
</evidence>
<accession>A0ABT9PGZ5</accession>
<dbReference type="GO" id="GO:0004673">
    <property type="term" value="F:protein histidine kinase activity"/>
    <property type="evidence" value="ECO:0007669"/>
    <property type="project" value="UniProtKB-EC"/>
</dbReference>
<keyword evidence="7" id="KW-0812">Transmembrane</keyword>
<dbReference type="EC" id="2.7.13.3" evidence="2"/>
<evidence type="ECO:0000256" key="1">
    <source>
        <dbReference type="ARBA" id="ARBA00000085"/>
    </source>
</evidence>
<name>A0ABT9PGZ5_9ACTO</name>
<dbReference type="PANTHER" id="PTHR24421:SF10">
    <property type="entry name" value="NITRATE_NITRITE SENSOR PROTEIN NARQ"/>
    <property type="match status" value="1"/>
</dbReference>
<organism evidence="8 9">
    <name type="scientific">Trueperella abortisuis</name>
    <dbReference type="NCBI Taxonomy" id="445930"/>
    <lineage>
        <taxon>Bacteria</taxon>
        <taxon>Bacillati</taxon>
        <taxon>Actinomycetota</taxon>
        <taxon>Actinomycetes</taxon>
        <taxon>Actinomycetales</taxon>
        <taxon>Actinomycetaceae</taxon>
        <taxon>Trueperella</taxon>
    </lineage>
</organism>
<evidence type="ECO:0000256" key="6">
    <source>
        <dbReference type="SAM" id="MobiDB-lite"/>
    </source>
</evidence>
<protein>
    <recommendedName>
        <fullName evidence="2">histidine kinase</fullName>
        <ecNumber evidence="2">2.7.13.3</ecNumber>
    </recommendedName>
</protein>
<proteinExistence type="predicted"/>
<dbReference type="InterPro" id="IPR036890">
    <property type="entry name" value="HATPase_C_sf"/>
</dbReference>
<dbReference type="PANTHER" id="PTHR24421">
    <property type="entry name" value="NITRATE/NITRITE SENSOR PROTEIN NARX-RELATED"/>
    <property type="match status" value="1"/>
</dbReference>
<dbReference type="RefSeq" id="WP_307634537.1">
    <property type="nucleotide sequence ID" value="NZ_JAUSQL010000001.1"/>
</dbReference>
<keyword evidence="5" id="KW-0902">Two-component regulatory system</keyword>
<keyword evidence="9" id="KW-1185">Reference proteome</keyword>
<evidence type="ECO:0000313" key="8">
    <source>
        <dbReference type="EMBL" id="MDP9831986.1"/>
    </source>
</evidence>
<feature type="compositionally biased region" description="Polar residues" evidence="6">
    <location>
        <begin position="352"/>
        <end position="365"/>
    </location>
</feature>
<dbReference type="Proteomes" id="UP001230145">
    <property type="component" value="Unassembled WGS sequence"/>
</dbReference>
<feature type="transmembrane region" description="Helical" evidence="7">
    <location>
        <begin position="30"/>
        <end position="59"/>
    </location>
</feature>
<keyword evidence="4 8" id="KW-0418">Kinase</keyword>
<keyword evidence="3 8" id="KW-0808">Transferase</keyword>
<keyword evidence="7" id="KW-1133">Transmembrane helix</keyword>
<comment type="caution">
    <text evidence="8">The sequence shown here is derived from an EMBL/GenBank/DDBJ whole genome shotgun (WGS) entry which is preliminary data.</text>
</comment>
<dbReference type="InterPro" id="IPR050482">
    <property type="entry name" value="Sensor_HK_TwoCompSys"/>
</dbReference>
<reference evidence="8 9" key="1">
    <citation type="submission" date="2023-07" db="EMBL/GenBank/DDBJ databases">
        <title>Sequencing the genomes of 1000 actinobacteria strains.</title>
        <authorList>
            <person name="Klenk H.-P."/>
        </authorList>
    </citation>
    <scope>NUCLEOTIDE SEQUENCE [LARGE SCALE GENOMIC DNA]</scope>
    <source>
        <strain evidence="8 9">DSM 19515</strain>
    </source>
</reference>
<evidence type="ECO:0000256" key="2">
    <source>
        <dbReference type="ARBA" id="ARBA00012438"/>
    </source>
</evidence>
<dbReference type="EMBL" id="JAUSQL010000001">
    <property type="protein sequence ID" value="MDP9831986.1"/>
    <property type="molecule type" value="Genomic_DNA"/>
</dbReference>
<dbReference type="Gene3D" id="3.30.565.10">
    <property type="entry name" value="Histidine kinase-like ATPase, C-terminal domain"/>
    <property type="match status" value="1"/>
</dbReference>
<gene>
    <name evidence="8" type="ORF">J2S45_000665</name>
</gene>
<feature type="transmembrane region" description="Helical" evidence="7">
    <location>
        <begin position="71"/>
        <end position="97"/>
    </location>
</feature>
<keyword evidence="7" id="KW-0472">Membrane</keyword>